<dbReference type="EMBL" id="JAAXPO010000004">
    <property type="protein sequence ID" value="NKZ18528.1"/>
    <property type="molecule type" value="Genomic_DNA"/>
</dbReference>
<protein>
    <submittedName>
        <fullName evidence="4">TetR/AcrR family transcriptional regulator</fullName>
    </submittedName>
</protein>
<dbReference type="InterPro" id="IPR009057">
    <property type="entry name" value="Homeodomain-like_sf"/>
</dbReference>
<dbReference type="GO" id="GO:0003677">
    <property type="term" value="F:DNA binding"/>
    <property type="evidence" value="ECO:0007669"/>
    <property type="project" value="UniProtKB-UniRule"/>
</dbReference>
<dbReference type="AlphaFoldDB" id="A0A846ZCE3"/>
<organism evidence="4 5">
    <name type="scientific">Leuconostoc holzapfelii</name>
    <dbReference type="NCBI Taxonomy" id="434464"/>
    <lineage>
        <taxon>Bacteria</taxon>
        <taxon>Bacillati</taxon>
        <taxon>Bacillota</taxon>
        <taxon>Bacilli</taxon>
        <taxon>Lactobacillales</taxon>
        <taxon>Lactobacillaceae</taxon>
        <taxon>Leuconostoc</taxon>
    </lineage>
</organism>
<evidence type="ECO:0000313" key="5">
    <source>
        <dbReference type="Proteomes" id="UP000590460"/>
    </source>
</evidence>
<evidence type="ECO:0000256" key="1">
    <source>
        <dbReference type="ARBA" id="ARBA00023125"/>
    </source>
</evidence>
<dbReference type="SUPFAM" id="SSF46689">
    <property type="entry name" value="Homeodomain-like"/>
    <property type="match status" value="1"/>
</dbReference>
<proteinExistence type="predicted"/>
<dbReference type="PANTHER" id="PTHR43479:SF7">
    <property type="entry name" value="TETR-FAMILY TRANSCRIPTIONAL REGULATOR"/>
    <property type="match status" value="1"/>
</dbReference>
<feature type="DNA-binding region" description="H-T-H motif" evidence="2">
    <location>
        <begin position="29"/>
        <end position="48"/>
    </location>
</feature>
<keyword evidence="1 2" id="KW-0238">DNA-binding</keyword>
<feature type="domain" description="HTH tetR-type" evidence="3">
    <location>
        <begin position="6"/>
        <end position="66"/>
    </location>
</feature>
<dbReference type="PROSITE" id="PS50977">
    <property type="entry name" value="HTH_TETR_2"/>
    <property type="match status" value="1"/>
</dbReference>
<dbReference type="InterPro" id="IPR050624">
    <property type="entry name" value="HTH-type_Tx_Regulator"/>
</dbReference>
<name>A0A846ZCE3_9LACO</name>
<dbReference type="PANTHER" id="PTHR43479">
    <property type="entry name" value="ACREF/ENVCD OPERON REPRESSOR-RELATED"/>
    <property type="match status" value="1"/>
</dbReference>
<dbReference type="Gene3D" id="1.10.357.10">
    <property type="entry name" value="Tetracycline Repressor, domain 2"/>
    <property type="match status" value="1"/>
</dbReference>
<dbReference type="Proteomes" id="UP000590460">
    <property type="component" value="Unassembled WGS sequence"/>
</dbReference>
<dbReference type="RefSeq" id="WP_168676765.1">
    <property type="nucleotide sequence ID" value="NZ_BPKV01000005.1"/>
</dbReference>
<sequence>MDRRQIKTQAQIKQVFIHLLAQQPLDKITVAQLAATADINRGTFYHHYRDIYDLHDQIVAGLIRDMTQIFSQNYPTTTDNHAILKALSHQLVTYIDTQQDTVAVLLRQPTIGAVVFQQVKAAFIQKACALESTLPNNIPDKLEINFIVSGIMGLVMDFVTQALAISATTLEQHIYALLRKF</sequence>
<comment type="caution">
    <text evidence="4">The sequence shown here is derived from an EMBL/GenBank/DDBJ whole genome shotgun (WGS) entry which is preliminary data.</text>
</comment>
<gene>
    <name evidence="4" type="ORF">HF966_04995</name>
</gene>
<evidence type="ECO:0000313" key="4">
    <source>
        <dbReference type="EMBL" id="NKZ18528.1"/>
    </source>
</evidence>
<evidence type="ECO:0000256" key="2">
    <source>
        <dbReference type="PROSITE-ProRule" id="PRU00335"/>
    </source>
</evidence>
<dbReference type="InterPro" id="IPR001647">
    <property type="entry name" value="HTH_TetR"/>
</dbReference>
<dbReference type="Pfam" id="PF00440">
    <property type="entry name" value="TetR_N"/>
    <property type="match status" value="1"/>
</dbReference>
<reference evidence="4 5" key="1">
    <citation type="submission" date="2020-04" db="EMBL/GenBank/DDBJ databases">
        <title>MicrobeNet Type strains.</title>
        <authorList>
            <person name="Nicholson A.C."/>
        </authorList>
    </citation>
    <scope>NUCLEOTIDE SEQUENCE [LARGE SCALE GENOMIC DNA]</scope>
    <source>
        <strain evidence="4 5">CCUG 54536</strain>
    </source>
</reference>
<evidence type="ECO:0000259" key="3">
    <source>
        <dbReference type="PROSITE" id="PS50977"/>
    </source>
</evidence>
<accession>A0A846ZCE3</accession>